<feature type="compositionally biased region" description="Basic and acidic residues" evidence="1">
    <location>
        <begin position="11"/>
        <end position="47"/>
    </location>
</feature>
<feature type="region of interest" description="Disordered" evidence="1">
    <location>
        <begin position="1"/>
        <end position="90"/>
    </location>
</feature>
<dbReference type="Proteomes" id="UP000886523">
    <property type="component" value="Unassembled WGS sequence"/>
</dbReference>
<reference evidence="2" key="1">
    <citation type="journal article" date="2020" name="Nat. Commun.">
        <title>Large-scale genome sequencing of mycorrhizal fungi provides insights into the early evolution of symbiotic traits.</title>
        <authorList>
            <person name="Miyauchi S."/>
            <person name="Kiss E."/>
            <person name="Kuo A."/>
            <person name="Drula E."/>
            <person name="Kohler A."/>
            <person name="Sanchez-Garcia M."/>
            <person name="Morin E."/>
            <person name="Andreopoulos B."/>
            <person name="Barry K.W."/>
            <person name="Bonito G."/>
            <person name="Buee M."/>
            <person name="Carver A."/>
            <person name="Chen C."/>
            <person name="Cichocki N."/>
            <person name="Clum A."/>
            <person name="Culley D."/>
            <person name="Crous P.W."/>
            <person name="Fauchery L."/>
            <person name="Girlanda M."/>
            <person name="Hayes R.D."/>
            <person name="Keri Z."/>
            <person name="LaButti K."/>
            <person name="Lipzen A."/>
            <person name="Lombard V."/>
            <person name="Magnuson J."/>
            <person name="Maillard F."/>
            <person name="Murat C."/>
            <person name="Nolan M."/>
            <person name="Ohm R.A."/>
            <person name="Pangilinan J."/>
            <person name="Pereira M.F."/>
            <person name="Perotto S."/>
            <person name="Peter M."/>
            <person name="Pfister S."/>
            <person name="Riley R."/>
            <person name="Sitrit Y."/>
            <person name="Stielow J.B."/>
            <person name="Szollosi G."/>
            <person name="Zifcakova L."/>
            <person name="Stursova M."/>
            <person name="Spatafora J.W."/>
            <person name="Tedersoo L."/>
            <person name="Vaario L.M."/>
            <person name="Yamada A."/>
            <person name="Yan M."/>
            <person name="Wang P."/>
            <person name="Xu J."/>
            <person name="Bruns T."/>
            <person name="Baldrian P."/>
            <person name="Vilgalys R."/>
            <person name="Dunand C."/>
            <person name="Henrissat B."/>
            <person name="Grigoriev I.V."/>
            <person name="Hibbett D."/>
            <person name="Nagy L.G."/>
            <person name="Martin F.M."/>
        </authorList>
    </citation>
    <scope>NUCLEOTIDE SEQUENCE</scope>
    <source>
        <strain evidence="2">UP504</strain>
    </source>
</reference>
<feature type="compositionally biased region" description="Low complexity" evidence="1">
    <location>
        <begin position="111"/>
        <end position="142"/>
    </location>
</feature>
<name>A0A9P6DLE1_9AGAM</name>
<organism evidence="2 3">
    <name type="scientific">Hydnum rufescens UP504</name>
    <dbReference type="NCBI Taxonomy" id="1448309"/>
    <lineage>
        <taxon>Eukaryota</taxon>
        <taxon>Fungi</taxon>
        <taxon>Dikarya</taxon>
        <taxon>Basidiomycota</taxon>
        <taxon>Agaricomycotina</taxon>
        <taxon>Agaricomycetes</taxon>
        <taxon>Cantharellales</taxon>
        <taxon>Hydnaceae</taxon>
        <taxon>Hydnum</taxon>
    </lineage>
</organism>
<evidence type="ECO:0000313" key="2">
    <source>
        <dbReference type="EMBL" id="KAF9505777.1"/>
    </source>
</evidence>
<comment type="caution">
    <text evidence="2">The sequence shown here is derived from an EMBL/GenBank/DDBJ whole genome shotgun (WGS) entry which is preliminary data.</text>
</comment>
<proteinExistence type="predicted"/>
<evidence type="ECO:0000256" key="1">
    <source>
        <dbReference type="SAM" id="MobiDB-lite"/>
    </source>
</evidence>
<dbReference type="AlphaFoldDB" id="A0A9P6DLE1"/>
<accession>A0A9P6DLE1</accession>
<evidence type="ECO:0000313" key="3">
    <source>
        <dbReference type="Proteomes" id="UP000886523"/>
    </source>
</evidence>
<feature type="region of interest" description="Disordered" evidence="1">
    <location>
        <begin position="111"/>
        <end position="152"/>
    </location>
</feature>
<sequence>MVYPSSSLEDGEVKWEAAADAHDKSGPIPVSRDHTPPQDEDRAERLVDFSSNPRVTRSRFRASRPPSLDLRHSNFDPPTGGNNGIQNKFTHHRYGSVPTLAGLLTPLSDYGFSPSGSSSASASGPCTGSSSSPPLVSFSFLPTAPPSPVSLSPRLEAMTLEGGKSKVLNVSSGFATEEQVGEAHCNDDLGATLET</sequence>
<feature type="region of interest" description="Disordered" evidence="1">
    <location>
        <begin position="176"/>
        <end position="195"/>
    </location>
</feature>
<keyword evidence="3" id="KW-1185">Reference proteome</keyword>
<dbReference type="EMBL" id="MU129137">
    <property type="protein sequence ID" value="KAF9505777.1"/>
    <property type="molecule type" value="Genomic_DNA"/>
</dbReference>
<protein>
    <submittedName>
        <fullName evidence="2">Uncharacterized protein</fullName>
    </submittedName>
</protein>
<gene>
    <name evidence="2" type="ORF">BS47DRAFT_1353637</name>
</gene>